<feature type="compositionally biased region" description="Basic and acidic residues" evidence="1">
    <location>
        <begin position="1"/>
        <end position="12"/>
    </location>
</feature>
<evidence type="ECO:0000256" key="1">
    <source>
        <dbReference type="SAM" id="MobiDB-lite"/>
    </source>
</evidence>
<organism evidence="2 3">
    <name type="scientific">Nephila pilipes</name>
    <name type="common">Giant wood spider</name>
    <name type="synonym">Nephila maculata</name>
    <dbReference type="NCBI Taxonomy" id="299642"/>
    <lineage>
        <taxon>Eukaryota</taxon>
        <taxon>Metazoa</taxon>
        <taxon>Ecdysozoa</taxon>
        <taxon>Arthropoda</taxon>
        <taxon>Chelicerata</taxon>
        <taxon>Arachnida</taxon>
        <taxon>Araneae</taxon>
        <taxon>Araneomorphae</taxon>
        <taxon>Entelegynae</taxon>
        <taxon>Araneoidea</taxon>
        <taxon>Nephilidae</taxon>
        <taxon>Nephila</taxon>
    </lineage>
</organism>
<protein>
    <submittedName>
        <fullName evidence="2">Uncharacterized protein</fullName>
    </submittedName>
</protein>
<name>A0A8X6NGS0_NEPPI</name>
<comment type="caution">
    <text evidence="2">The sequence shown here is derived from an EMBL/GenBank/DDBJ whole genome shotgun (WGS) entry which is preliminary data.</text>
</comment>
<dbReference type="Proteomes" id="UP000887013">
    <property type="component" value="Unassembled WGS sequence"/>
</dbReference>
<keyword evidence="3" id="KW-1185">Reference proteome</keyword>
<proteinExistence type="predicted"/>
<feature type="region of interest" description="Disordered" evidence="1">
    <location>
        <begin position="1"/>
        <end position="20"/>
    </location>
</feature>
<sequence length="229" mass="26923">MVVSQIDRKEEGTGSQRDNQFKSVDKLIPEDSLQQIPGTYLAHGALLTIYHLTLGVKENLKPGTEGLGTIINRPYYHVEQFSGFSSRWMGWFCCRSLSVWYRFTQEVNICCWPKTERRSDWLDDFIWITGEALESLPRPRVRAVVPGRLRSRRAPQTGFSVFPLKRRERIPPDGVDDDRERSIKITSMLISSLRCAPLGERITRRHQIWRLDFRPYRFRRVDLNQERKL</sequence>
<accession>A0A8X6NGS0</accession>
<evidence type="ECO:0000313" key="3">
    <source>
        <dbReference type="Proteomes" id="UP000887013"/>
    </source>
</evidence>
<dbReference type="AlphaFoldDB" id="A0A8X6NGS0"/>
<dbReference type="EMBL" id="BMAW01009231">
    <property type="protein sequence ID" value="GFT12765.1"/>
    <property type="molecule type" value="Genomic_DNA"/>
</dbReference>
<reference evidence="2" key="1">
    <citation type="submission" date="2020-08" db="EMBL/GenBank/DDBJ databases">
        <title>Multicomponent nature underlies the extraordinary mechanical properties of spider dragline silk.</title>
        <authorList>
            <person name="Kono N."/>
            <person name="Nakamura H."/>
            <person name="Mori M."/>
            <person name="Yoshida Y."/>
            <person name="Ohtoshi R."/>
            <person name="Malay A.D."/>
            <person name="Moran D.A.P."/>
            <person name="Tomita M."/>
            <person name="Numata K."/>
            <person name="Arakawa K."/>
        </authorList>
    </citation>
    <scope>NUCLEOTIDE SEQUENCE</scope>
</reference>
<gene>
    <name evidence="2" type="ORF">NPIL_696041</name>
</gene>
<evidence type="ECO:0000313" key="2">
    <source>
        <dbReference type="EMBL" id="GFT12765.1"/>
    </source>
</evidence>